<reference evidence="2 3" key="1">
    <citation type="submission" date="2021-03" db="EMBL/GenBank/DDBJ databases">
        <title>Sequencing the genomes of 1000 actinobacteria strains.</title>
        <authorList>
            <person name="Klenk H.-P."/>
        </authorList>
    </citation>
    <scope>NUCLEOTIDE SEQUENCE [LARGE SCALE GENOMIC DNA]</scope>
    <source>
        <strain evidence="2 3">DSM 46670</strain>
    </source>
</reference>
<accession>A0ABS4TG87</accession>
<keyword evidence="3" id="KW-1185">Reference proteome</keyword>
<evidence type="ECO:0000313" key="2">
    <source>
        <dbReference type="EMBL" id="MBP2323442.1"/>
    </source>
</evidence>
<proteinExistence type="predicted"/>
<evidence type="ECO:0000313" key="3">
    <source>
        <dbReference type="Proteomes" id="UP001519332"/>
    </source>
</evidence>
<feature type="region of interest" description="Disordered" evidence="1">
    <location>
        <begin position="1"/>
        <end position="25"/>
    </location>
</feature>
<comment type="caution">
    <text evidence="2">The sequence shown here is derived from an EMBL/GenBank/DDBJ whole genome shotgun (WGS) entry which is preliminary data.</text>
</comment>
<organism evidence="2 3">
    <name type="scientific">Kibdelosporangium banguiense</name>
    <dbReference type="NCBI Taxonomy" id="1365924"/>
    <lineage>
        <taxon>Bacteria</taxon>
        <taxon>Bacillati</taxon>
        <taxon>Actinomycetota</taxon>
        <taxon>Actinomycetes</taxon>
        <taxon>Pseudonocardiales</taxon>
        <taxon>Pseudonocardiaceae</taxon>
        <taxon>Kibdelosporangium</taxon>
    </lineage>
</organism>
<dbReference type="EMBL" id="JAGINW010000001">
    <property type="protein sequence ID" value="MBP2323442.1"/>
    <property type="molecule type" value="Genomic_DNA"/>
</dbReference>
<gene>
    <name evidence="2" type="ORF">JOF56_003827</name>
</gene>
<feature type="compositionally biased region" description="Basic residues" evidence="1">
    <location>
        <begin position="13"/>
        <end position="25"/>
    </location>
</feature>
<dbReference type="Proteomes" id="UP001519332">
    <property type="component" value="Unassembled WGS sequence"/>
</dbReference>
<protein>
    <submittedName>
        <fullName evidence="2">Uncharacterized protein</fullName>
    </submittedName>
</protein>
<sequence length="25" mass="2674">MFGATAEQAAVRLARHTHSAHPRAS</sequence>
<evidence type="ECO:0000256" key="1">
    <source>
        <dbReference type="SAM" id="MobiDB-lite"/>
    </source>
</evidence>
<name>A0ABS4TG87_9PSEU</name>